<evidence type="ECO:0000313" key="3">
    <source>
        <dbReference type="Proteomes" id="UP001187471"/>
    </source>
</evidence>
<dbReference type="AlphaFoldDB" id="A0AA88QXB6"/>
<proteinExistence type="predicted"/>
<dbReference type="PANTHER" id="PTHR33333:SF46">
    <property type="entry name" value="LOW QUALITY PROTEIN: GLYCINE-RICH PROTEIN DOT1"/>
    <property type="match status" value="1"/>
</dbReference>
<organism evidence="2 3">
    <name type="scientific">Escallonia rubra</name>
    <dbReference type="NCBI Taxonomy" id="112253"/>
    <lineage>
        <taxon>Eukaryota</taxon>
        <taxon>Viridiplantae</taxon>
        <taxon>Streptophyta</taxon>
        <taxon>Embryophyta</taxon>
        <taxon>Tracheophyta</taxon>
        <taxon>Spermatophyta</taxon>
        <taxon>Magnoliopsida</taxon>
        <taxon>eudicotyledons</taxon>
        <taxon>Gunneridae</taxon>
        <taxon>Pentapetalae</taxon>
        <taxon>asterids</taxon>
        <taxon>campanulids</taxon>
        <taxon>Escalloniales</taxon>
        <taxon>Escalloniaceae</taxon>
        <taxon>Escallonia</taxon>
    </lineage>
</organism>
<dbReference type="Proteomes" id="UP001187471">
    <property type="component" value="Unassembled WGS sequence"/>
</dbReference>
<comment type="caution">
    <text evidence="2">The sequence shown here is derived from an EMBL/GenBank/DDBJ whole genome shotgun (WGS) entry which is preliminary data.</text>
</comment>
<evidence type="ECO:0000256" key="1">
    <source>
        <dbReference type="SAM" id="MobiDB-lite"/>
    </source>
</evidence>
<name>A0AA88QXB6_9ASTE</name>
<accession>A0AA88QXB6</accession>
<evidence type="ECO:0000313" key="2">
    <source>
        <dbReference type="EMBL" id="KAK2971060.1"/>
    </source>
</evidence>
<dbReference type="PANTHER" id="PTHR33333">
    <property type="entry name" value="ERYTHROCYTE MEMBRANE PROTEIN 1-LIKE"/>
    <property type="match status" value="1"/>
</dbReference>
<feature type="region of interest" description="Disordered" evidence="1">
    <location>
        <begin position="1"/>
        <end position="48"/>
    </location>
</feature>
<dbReference type="InterPro" id="IPR039926">
    <property type="entry name" value="Egg_app_1"/>
</dbReference>
<reference evidence="2" key="1">
    <citation type="submission" date="2022-12" db="EMBL/GenBank/DDBJ databases">
        <title>Draft genome assemblies for two species of Escallonia (Escalloniales).</title>
        <authorList>
            <person name="Chanderbali A."/>
            <person name="Dervinis C."/>
            <person name="Anghel I."/>
            <person name="Soltis D."/>
            <person name="Soltis P."/>
            <person name="Zapata F."/>
        </authorList>
    </citation>
    <scope>NUCLEOTIDE SEQUENCE</scope>
    <source>
        <strain evidence="2">UCBG92.1500</strain>
        <tissue evidence="2">Leaf</tissue>
    </source>
</reference>
<sequence length="159" mass="15379">MAGGGKGGGGSKGGGGGGGKGSGNGGGGGGKGGGGSGAKGSGAGGGGGGGSGYMKAPGGGGGSYISRAGFESNPQLYFSGFHAAVARDCNFILLCAGNWDPVFISVILQIGSPSEREEDLESDGGHDRKNHQSEICDICYKVGKRVLRDATSFREDPCG</sequence>
<gene>
    <name evidence="2" type="ORF">RJ640_022615</name>
</gene>
<protein>
    <submittedName>
        <fullName evidence="2">Uncharacterized protein</fullName>
    </submittedName>
</protein>
<keyword evidence="3" id="KW-1185">Reference proteome</keyword>
<dbReference type="EMBL" id="JAVXUO010002611">
    <property type="protein sequence ID" value="KAK2971060.1"/>
    <property type="molecule type" value="Genomic_DNA"/>
</dbReference>